<evidence type="ECO:0000313" key="3">
    <source>
        <dbReference type="Proteomes" id="UP000254893"/>
    </source>
</evidence>
<protein>
    <recommendedName>
        <fullName evidence="1">DUF6965 domain-containing protein</fullName>
    </recommendedName>
</protein>
<name>A0A380CGL0_SPHSI</name>
<evidence type="ECO:0000313" key="2">
    <source>
        <dbReference type="EMBL" id="SUJ19028.1"/>
    </source>
</evidence>
<dbReference type="RefSeq" id="WP_115170556.1">
    <property type="nucleotide sequence ID" value="NZ_UGYW01000002.1"/>
</dbReference>
<organism evidence="2 3">
    <name type="scientific">Sphingobacterium spiritivorum</name>
    <name type="common">Flavobacterium spiritivorum</name>
    <dbReference type="NCBI Taxonomy" id="258"/>
    <lineage>
        <taxon>Bacteria</taxon>
        <taxon>Pseudomonadati</taxon>
        <taxon>Bacteroidota</taxon>
        <taxon>Sphingobacteriia</taxon>
        <taxon>Sphingobacteriales</taxon>
        <taxon>Sphingobacteriaceae</taxon>
        <taxon>Sphingobacterium</taxon>
    </lineage>
</organism>
<dbReference type="Proteomes" id="UP000254893">
    <property type="component" value="Unassembled WGS sequence"/>
</dbReference>
<reference evidence="2 3" key="1">
    <citation type="submission" date="2018-06" db="EMBL/GenBank/DDBJ databases">
        <authorList>
            <consortium name="Pathogen Informatics"/>
            <person name="Doyle S."/>
        </authorList>
    </citation>
    <scope>NUCLEOTIDE SEQUENCE [LARGE SCALE GENOMIC DNA]</scope>
    <source>
        <strain evidence="2 3">NCTC11388</strain>
    </source>
</reference>
<gene>
    <name evidence="2" type="ORF">NCTC11388_02816</name>
</gene>
<feature type="domain" description="DUF6965" evidence="1">
    <location>
        <begin position="4"/>
        <end position="66"/>
    </location>
</feature>
<dbReference type="Pfam" id="PF22292">
    <property type="entry name" value="DUF6965"/>
    <property type="match status" value="1"/>
</dbReference>
<dbReference type="InterPro" id="IPR054238">
    <property type="entry name" value="DUF6965"/>
</dbReference>
<accession>A0A380CGL0</accession>
<sequence>MISLQELNQYFESQDLTVEIRIAPHMYVTNVNEFLRVSFNTCESWKKELDKCPSYLMLIKLKEALEIK</sequence>
<proteinExistence type="predicted"/>
<dbReference type="EMBL" id="UGYW01000002">
    <property type="protein sequence ID" value="SUJ19028.1"/>
    <property type="molecule type" value="Genomic_DNA"/>
</dbReference>
<dbReference type="AlphaFoldDB" id="A0A380CGL0"/>
<evidence type="ECO:0000259" key="1">
    <source>
        <dbReference type="Pfam" id="PF22292"/>
    </source>
</evidence>